<dbReference type="PANTHER" id="PTHR11200">
    <property type="entry name" value="INOSITOL 5-PHOSPHATASE"/>
    <property type="match status" value="1"/>
</dbReference>
<comment type="caution">
    <text evidence="2">The sequence shown here is derived from an EMBL/GenBank/DDBJ whole genome shotgun (WGS) entry which is preliminary data.</text>
</comment>
<dbReference type="Proteomes" id="UP000784294">
    <property type="component" value="Unassembled WGS sequence"/>
</dbReference>
<dbReference type="GO" id="GO:0046856">
    <property type="term" value="P:phosphatidylinositol dephosphorylation"/>
    <property type="evidence" value="ECO:0007669"/>
    <property type="project" value="InterPro"/>
</dbReference>
<dbReference type="GO" id="GO:0004439">
    <property type="term" value="F:phosphatidylinositol-4,5-bisphosphate 5-phosphatase activity"/>
    <property type="evidence" value="ECO:0007669"/>
    <property type="project" value="TreeGrafter"/>
</dbReference>
<evidence type="ECO:0000313" key="3">
    <source>
        <dbReference type="Proteomes" id="UP000784294"/>
    </source>
</evidence>
<proteinExistence type="predicted"/>
<gene>
    <name evidence="2" type="ORF">PXEA_LOCUS1672</name>
</gene>
<accession>A0A3S5CBU2</accession>
<evidence type="ECO:0000313" key="2">
    <source>
        <dbReference type="EMBL" id="VEL08232.1"/>
    </source>
</evidence>
<name>A0A3S5CBU2_9PLAT</name>
<dbReference type="EMBL" id="CAAALY010003463">
    <property type="protein sequence ID" value="VEL08232.1"/>
    <property type="molecule type" value="Genomic_DNA"/>
</dbReference>
<evidence type="ECO:0000259" key="1">
    <source>
        <dbReference type="Pfam" id="PF22669"/>
    </source>
</evidence>
<dbReference type="Gene3D" id="3.60.10.10">
    <property type="entry name" value="Endonuclease/exonuclease/phosphatase"/>
    <property type="match status" value="1"/>
</dbReference>
<protein>
    <recommendedName>
        <fullName evidence="1">Inositol polyphosphate-related phosphatase domain-containing protein</fullName>
    </recommendedName>
</protein>
<dbReference type="SUPFAM" id="SSF56219">
    <property type="entry name" value="DNase I-like"/>
    <property type="match status" value="1"/>
</dbReference>
<dbReference type="InterPro" id="IPR000300">
    <property type="entry name" value="IPPc"/>
</dbReference>
<dbReference type="GO" id="GO:0048488">
    <property type="term" value="P:synaptic vesicle endocytosis"/>
    <property type="evidence" value="ECO:0007669"/>
    <property type="project" value="TreeGrafter"/>
</dbReference>
<sequence length="287" mass="32265">MTDDNRIYRDQKMLWQNNGDEISRIYASTGALGSGRSKLRDAQRSAVRTIKNNFLDSAKQEAMKKLLSQSSLEGWMGISAAQLLPRRLLYLPPALLMEILNRYPQFTRKESLRIFIGTWNLNGGKYFRSVTHKNESVTDWLLDLPDSVSHNWGYRNPSFDLAHLKERRIDLFAIGFEEIVDLNATNVVSVGGSKVSSSQRDWSRFLHLKLNRDSPIDDPYVLVSSVQLVGVCLFLFTRKKLASHLHGVASASVKTGLGGTAGNKGGVAICCQVNASSRFYYLNFLEN</sequence>
<keyword evidence="3" id="KW-1185">Reference proteome</keyword>
<dbReference type="OrthoDB" id="1925875at2759"/>
<dbReference type="AlphaFoldDB" id="A0A3S5CBU2"/>
<reference evidence="2" key="1">
    <citation type="submission" date="2018-11" db="EMBL/GenBank/DDBJ databases">
        <authorList>
            <consortium name="Pathogen Informatics"/>
        </authorList>
    </citation>
    <scope>NUCLEOTIDE SEQUENCE</scope>
</reference>
<dbReference type="GO" id="GO:0098793">
    <property type="term" value="C:presynapse"/>
    <property type="evidence" value="ECO:0007669"/>
    <property type="project" value="GOC"/>
</dbReference>
<dbReference type="PANTHER" id="PTHR11200:SF257">
    <property type="entry name" value="PHOSPHOINOSITIDE 5-PHOSPHATASE"/>
    <property type="match status" value="1"/>
</dbReference>
<feature type="domain" description="Inositol polyphosphate-related phosphatase" evidence="1">
    <location>
        <begin position="118"/>
        <end position="281"/>
    </location>
</feature>
<dbReference type="Pfam" id="PF22669">
    <property type="entry name" value="Exo_endo_phos2"/>
    <property type="match status" value="1"/>
</dbReference>
<dbReference type="InterPro" id="IPR036691">
    <property type="entry name" value="Endo/exonu/phosph_ase_sf"/>
</dbReference>
<dbReference type="InterPro" id="IPR046985">
    <property type="entry name" value="IP5"/>
</dbReference>
<organism evidence="2 3">
    <name type="scientific">Protopolystoma xenopodis</name>
    <dbReference type="NCBI Taxonomy" id="117903"/>
    <lineage>
        <taxon>Eukaryota</taxon>
        <taxon>Metazoa</taxon>
        <taxon>Spiralia</taxon>
        <taxon>Lophotrochozoa</taxon>
        <taxon>Platyhelminthes</taxon>
        <taxon>Monogenea</taxon>
        <taxon>Polyopisthocotylea</taxon>
        <taxon>Polystomatidea</taxon>
        <taxon>Polystomatidae</taxon>
        <taxon>Protopolystoma</taxon>
    </lineage>
</organism>